<feature type="region of interest" description="Disordered" evidence="1">
    <location>
        <begin position="336"/>
        <end position="365"/>
    </location>
</feature>
<gene>
    <name evidence="2" type="ORF">BS47DRAFT_196549</name>
</gene>
<evidence type="ECO:0000256" key="1">
    <source>
        <dbReference type="SAM" id="MobiDB-lite"/>
    </source>
</evidence>
<name>A0A9P6E1M5_9AGAM</name>
<dbReference type="EMBL" id="MU128922">
    <property type="protein sequence ID" value="KAF9518770.1"/>
    <property type="molecule type" value="Genomic_DNA"/>
</dbReference>
<accession>A0A9P6E1M5</accession>
<dbReference type="AlphaFoldDB" id="A0A9P6E1M5"/>
<dbReference type="Proteomes" id="UP000886523">
    <property type="component" value="Unassembled WGS sequence"/>
</dbReference>
<comment type="caution">
    <text evidence="2">The sequence shown here is derived from an EMBL/GenBank/DDBJ whole genome shotgun (WGS) entry which is preliminary data.</text>
</comment>
<evidence type="ECO:0000313" key="2">
    <source>
        <dbReference type="EMBL" id="KAF9518770.1"/>
    </source>
</evidence>
<reference evidence="2" key="1">
    <citation type="journal article" date="2020" name="Nat. Commun.">
        <title>Large-scale genome sequencing of mycorrhizal fungi provides insights into the early evolution of symbiotic traits.</title>
        <authorList>
            <person name="Miyauchi S."/>
            <person name="Kiss E."/>
            <person name="Kuo A."/>
            <person name="Drula E."/>
            <person name="Kohler A."/>
            <person name="Sanchez-Garcia M."/>
            <person name="Morin E."/>
            <person name="Andreopoulos B."/>
            <person name="Barry K.W."/>
            <person name="Bonito G."/>
            <person name="Buee M."/>
            <person name="Carver A."/>
            <person name="Chen C."/>
            <person name="Cichocki N."/>
            <person name="Clum A."/>
            <person name="Culley D."/>
            <person name="Crous P.W."/>
            <person name="Fauchery L."/>
            <person name="Girlanda M."/>
            <person name="Hayes R.D."/>
            <person name="Keri Z."/>
            <person name="LaButti K."/>
            <person name="Lipzen A."/>
            <person name="Lombard V."/>
            <person name="Magnuson J."/>
            <person name="Maillard F."/>
            <person name="Murat C."/>
            <person name="Nolan M."/>
            <person name="Ohm R.A."/>
            <person name="Pangilinan J."/>
            <person name="Pereira M.F."/>
            <person name="Perotto S."/>
            <person name="Peter M."/>
            <person name="Pfister S."/>
            <person name="Riley R."/>
            <person name="Sitrit Y."/>
            <person name="Stielow J.B."/>
            <person name="Szollosi G."/>
            <person name="Zifcakova L."/>
            <person name="Stursova M."/>
            <person name="Spatafora J.W."/>
            <person name="Tedersoo L."/>
            <person name="Vaario L.M."/>
            <person name="Yamada A."/>
            <person name="Yan M."/>
            <person name="Wang P."/>
            <person name="Xu J."/>
            <person name="Bruns T."/>
            <person name="Baldrian P."/>
            <person name="Vilgalys R."/>
            <person name="Dunand C."/>
            <person name="Henrissat B."/>
            <person name="Grigoriev I.V."/>
            <person name="Hibbett D."/>
            <person name="Nagy L.G."/>
            <person name="Martin F.M."/>
        </authorList>
    </citation>
    <scope>NUCLEOTIDE SEQUENCE</scope>
    <source>
        <strain evidence="2">UP504</strain>
    </source>
</reference>
<keyword evidence="3" id="KW-1185">Reference proteome</keyword>
<organism evidence="2 3">
    <name type="scientific">Hydnum rufescens UP504</name>
    <dbReference type="NCBI Taxonomy" id="1448309"/>
    <lineage>
        <taxon>Eukaryota</taxon>
        <taxon>Fungi</taxon>
        <taxon>Dikarya</taxon>
        <taxon>Basidiomycota</taxon>
        <taxon>Agaricomycotina</taxon>
        <taxon>Agaricomycetes</taxon>
        <taxon>Cantharellales</taxon>
        <taxon>Hydnaceae</taxon>
        <taxon>Hydnum</taxon>
    </lineage>
</organism>
<feature type="compositionally biased region" description="Low complexity" evidence="1">
    <location>
        <begin position="344"/>
        <end position="358"/>
    </location>
</feature>
<protein>
    <submittedName>
        <fullName evidence="2">Uncharacterized protein</fullName>
    </submittedName>
</protein>
<sequence>MLPQEPGESLVSATSSPGSIANSGRGLRPVTPTPRLHFEPSHPIGSRTRPVPLPIIRAGSYDIKHPTIIDSSSQKKISQSSDPIVPQLSAISPFPPNLSRASPVAHPYVHLQNRERPSSFSEANRTPSSPIFDTVPIQWKGLTMEQAKWTFSKAELQSLAASAIRQSAEATSIRLLHQRVVDVELPEEIERLETQRDEIKAKYQHQARLRKLLMRSLALYIDGSDTDAAFRLLAEIAEVSVACETLSTDLFVVMDQLAQISRLRDTHMSSALTMALHKLNAAFLRTSAETEDLRETVSLIEADRDEGWAKAFELEHTLDAVRRQLVEVAVDKSTTVPPRGTRVSAARKSSLSKASFRSSSRRSARLSSHNMKMVNLVFPHPPSAFHHDVPAPILPLDANKLPTPVNRLRPESVISRVTSTGVSTPSSTRAMVNAQNEVLELLGLSLIDLDKSPSPANSQRPRPHSLYIPPPDIVVPAPDSPRPTRPASLQVPSSPYSLHTLSPYLRRSSTSILDGSTSSLPHPVISLTPGDPDAIFRAMVSRAGP</sequence>
<proteinExistence type="predicted"/>
<feature type="compositionally biased region" description="Polar residues" evidence="1">
    <location>
        <begin position="11"/>
        <end position="22"/>
    </location>
</feature>
<feature type="region of interest" description="Disordered" evidence="1">
    <location>
        <begin position="1"/>
        <end position="51"/>
    </location>
</feature>
<dbReference type="OrthoDB" id="3271284at2759"/>
<evidence type="ECO:0000313" key="3">
    <source>
        <dbReference type="Proteomes" id="UP000886523"/>
    </source>
</evidence>